<feature type="transmembrane region" description="Helical" evidence="1">
    <location>
        <begin position="117"/>
        <end position="140"/>
    </location>
</feature>
<accession>A0ABW7NVT7</accession>
<evidence type="ECO:0000256" key="1">
    <source>
        <dbReference type="SAM" id="Phobius"/>
    </source>
</evidence>
<feature type="transmembrane region" description="Helical" evidence="1">
    <location>
        <begin position="28"/>
        <end position="49"/>
    </location>
</feature>
<feature type="transmembrane region" description="Helical" evidence="1">
    <location>
        <begin position="56"/>
        <end position="82"/>
    </location>
</feature>
<keyword evidence="1" id="KW-0472">Membrane</keyword>
<dbReference type="RefSeq" id="WP_395577698.1">
    <property type="nucleotide sequence ID" value="NZ_JAVCQK010000073.1"/>
</dbReference>
<evidence type="ECO:0000313" key="3">
    <source>
        <dbReference type="Proteomes" id="UP001610657"/>
    </source>
</evidence>
<keyword evidence="1" id="KW-1133">Transmembrane helix</keyword>
<protein>
    <submittedName>
        <fullName evidence="2">Uncharacterized protein</fullName>
    </submittedName>
</protein>
<organism evidence="2 3">
    <name type="scientific">Pseudomonas syringae pv. tagetis</name>
    <dbReference type="NCBI Taxonomy" id="129140"/>
    <lineage>
        <taxon>Bacteria</taxon>
        <taxon>Pseudomonadati</taxon>
        <taxon>Pseudomonadota</taxon>
        <taxon>Gammaproteobacteria</taxon>
        <taxon>Pseudomonadales</taxon>
        <taxon>Pseudomonadaceae</taxon>
        <taxon>Pseudomonas</taxon>
    </lineage>
</organism>
<dbReference type="Proteomes" id="UP001610657">
    <property type="component" value="Unassembled WGS sequence"/>
</dbReference>
<feature type="non-terminal residue" evidence="2">
    <location>
        <position position="183"/>
    </location>
</feature>
<evidence type="ECO:0000313" key="2">
    <source>
        <dbReference type="EMBL" id="MFH7518889.1"/>
    </source>
</evidence>
<name>A0ABW7NVT7_9PSED</name>
<reference evidence="2 3" key="1">
    <citation type="submission" date="2023-08" db="EMBL/GenBank/DDBJ databases">
        <title>Genomic and mutational analysis of Pseudomonas syringae pv. tagetis EB037 pathogenicity on sunflower.</title>
        <authorList>
            <person name="Maul J.E."/>
        </authorList>
    </citation>
    <scope>NUCLEOTIDE SEQUENCE [LARGE SCALE GENOMIC DNA]</scope>
    <source>
        <strain evidence="2 3">EB037_T1</strain>
    </source>
</reference>
<keyword evidence="1" id="KW-0812">Transmembrane</keyword>
<dbReference type="EMBL" id="JAVCQK010000073">
    <property type="protein sequence ID" value="MFH7518889.1"/>
    <property type="molecule type" value="Genomic_DNA"/>
</dbReference>
<feature type="transmembrane region" description="Helical" evidence="1">
    <location>
        <begin position="88"/>
        <end position="110"/>
    </location>
</feature>
<feature type="transmembrane region" description="Helical" evidence="1">
    <location>
        <begin position="146"/>
        <end position="170"/>
    </location>
</feature>
<gene>
    <name evidence="2" type="ORF">RA271_27545</name>
</gene>
<proteinExistence type="predicted"/>
<sequence length="183" mass="20194">MLFVVVGFGFFVCGGGVGFCVLVFVWVGGVFGCVCVVWVFLLVGVSGVVGCFGCCFFCLCFFVVVWLGGFGFLFVLFWFCWWCVWLCWWFFFGLGVFWLCGVFGFGVLLFGFLGCWWVVVVVCVLLVVAGGCGCGVWGFGGLPGGAVVVFGHVYLVLFWVRGRIIICVFVKIKFNTFGKADKR</sequence>
<comment type="caution">
    <text evidence="2">The sequence shown here is derived from an EMBL/GenBank/DDBJ whole genome shotgun (WGS) entry which is preliminary data.</text>
</comment>
<keyword evidence="3" id="KW-1185">Reference proteome</keyword>